<dbReference type="EC" id="3.1.6.1" evidence="5"/>
<dbReference type="GO" id="GO:0004065">
    <property type="term" value="F:arylsulfatase activity"/>
    <property type="evidence" value="ECO:0007669"/>
    <property type="project" value="UniProtKB-EC"/>
</dbReference>
<dbReference type="Gene3D" id="3.40.720.10">
    <property type="entry name" value="Alkaline Phosphatase, subunit A"/>
    <property type="match status" value="1"/>
</dbReference>
<feature type="signal peptide" evidence="3">
    <location>
        <begin position="1"/>
        <end position="26"/>
    </location>
</feature>
<gene>
    <name evidence="5" type="primary">atsA_153</name>
    <name evidence="5" type="ORF">CA13_64870</name>
</gene>
<dbReference type="AlphaFoldDB" id="A0A5C5ZCX2"/>
<keyword evidence="2 5" id="KW-0378">Hydrolase</keyword>
<protein>
    <submittedName>
        <fullName evidence="5">Arylsulfatase</fullName>
        <ecNumber evidence="5">3.1.6.1</ecNumber>
    </submittedName>
</protein>
<dbReference type="InterPro" id="IPR017850">
    <property type="entry name" value="Alkaline_phosphatase_core_sf"/>
</dbReference>
<feature type="chain" id="PRO_5022754447" evidence="3">
    <location>
        <begin position="27"/>
        <end position="562"/>
    </location>
</feature>
<organism evidence="5 6">
    <name type="scientific">Novipirellula herctigrandis</name>
    <dbReference type="NCBI Taxonomy" id="2527986"/>
    <lineage>
        <taxon>Bacteria</taxon>
        <taxon>Pseudomonadati</taxon>
        <taxon>Planctomycetota</taxon>
        <taxon>Planctomycetia</taxon>
        <taxon>Pirellulales</taxon>
        <taxon>Pirellulaceae</taxon>
        <taxon>Novipirellula</taxon>
    </lineage>
</organism>
<dbReference type="PANTHER" id="PTHR42693">
    <property type="entry name" value="ARYLSULFATASE FAMILY MEMBER"/>
    <property type="match status" value="1"/>
</dbReference>
<dbReference type="PANTHER" id="PTHR42693:SF53">
    <property type="entry name" value="ENDO-4-O-SULFATASE"/>
    <property type="match status" value="1"/>
</dbReference>
<keyword evidence="6" id="KW-1185">Reference proteome</keyword>
<dbReference type="CDD" id="cd16025">
    <property type="entry name" value="PAS_like"/>
    <property type="match status" value="1"/>
</dbReference>
<dbReference type="RefSeq" id="WP_419195021.1">
    <property type="nucleotide sequence ID" value="NZ_SJPJ01000001.1"/>
</dbReference>
<evidence type="ECO:0000259" key="4">
    <source>
        <dbReference type="Pfam" id="PF00884"/>
    </source>
</evidence>
<dbReference type="InterPro" id="IPR050738">
    <property type="entry name" value="Sulfatase"/>
</dbReference>
<dbReference type="SUPFAM" id="SSF53649">
    <property type="entry name" value="Alkaline phosphatase-like"/>
    <property type="match status" value="1"/>
</dbReference>
<evidence type="ECO:0000313" key="5">
    <source>
        <dbReference type="EMBL" id="TWT85005.1"/>
    </source>
</evidence>
<accession>A0A5C5ZCX2</accession>
<reference evidence="5 6" key="1">
    <citation type="submission" date="2019-02" db="EMBL/GenBank/DDBJ databases">
        <title>Deep-cultivation of Planctomycetes and their phenomic and genomic characterization uncovers novel biology.</title>
        <authorList>
            <person name="Wiegand S."/>
            <person name="Jogler M."/>
            <person name="Boedeker C."/>
            <person name="Pinto D."/>
            <person name="Vollmers J."/>
            <person name="Rivas-Marin E."/>
            <person name="Kohn T."/>
            <person name="Peeters S.H."/>
            <person name="Heuer A."/>
            <person name="Rast P."/>
            <person name="Oberbeckmann S."/>
            <person name="Bunk B."/>
            <person name="Jeske O."/>
            <person name="Meyerdierks A."/>
            <person name="Storesund J.E."/>
            <person name="Kallscheuer N."/>
            <person name="Luecker S."/>
            <person name="Lage O.M."/>
            <person name="Pohl T."/>
            <person name="Merkel B.J."/>
            <person name="Hornburger P."/>
            <person name="Mueller R.-W."/>
            <person name="Bruemmer F."/>
            <person name="Labrenz M."/>
            <person name="Spormann A.M."/>
            <person name="Op Den Camp H."/>
            <person name="Overmann J."/>
            <person name="Amann R."/>
            <person name="Jetten M.S.M."/>
            <person name="Mascher T."/>
            <person name="Medema M.H."/>
            <person name="Devos D.P."/>
            <person name="Kaster A.-K."/>
            <person name="Ovreas L."/>
            <person name="Rohde M."/>
            <person name="Galperin M.Y."/>
            <person name="Jogler C."/>
        </authorList>
    </citation>
    <scope>NUCLEOTIDE SEQUENCE [LARGE SCALE GENOMIC DNA]</scope>
    <source>
        <strain evidence="5 6">CA13</strain>
    </source>
</reference>
<comment type="caution">
    <text evidence="5">The sequence shown here is derived from an EMBL/GenBank/DDBJ whole genome shotgun (WGS) entry which is preliminary data.</text>
</comment>
<dbReference type="InterPro" id="IPR000917">
    <property type="entry name" value="Sulfatase_N"/>
</dbReference>
<proteinExistence type="inferred from homology"/>
<name>A0A5C5ZCX2_9BACT</name>
<evidence type="ECO:0000313" key="6">
    <source>
        <dbReference type="Proteomes" id="UP000315010"/>
    </source>
</evidence>
<evidence type="ECO:0000256" key="3">
    <source>
        <dbReference type="SAM" id="SignalP"/>
    </source>
</evidence>
<feature type="domain" description="Sulfatase N-terminal" evidence="4">
    <location>
        <begin position="30"/>
        <end position="439"/>
    </location>
</feature>
<evidence type="ECO:0000256" key="2">
    <source>
        <dbReference type="ARBA" id="ARBA00022801"/>
    </source>
</evidence>
<dbReference type="Pfam" id="PF00884">
    <property type="entry name" value="Sulfatase"/>
    <property type="match status" value="1"/>
</dbReference>
<dbReference type="Proteomes" id="UP000315010">
    <property type="component" value="Unassembled WGS sequence"/>
</dbReference>
<sequence precursor="true">MRSPTILTAVLAAMALVMFVNRPTSAEDRPNIVLIMVDDMGWSNIGCYGGNVETPNLDELAANGVRFNQFYNGARCCPTRATLMTGLHPHQVGVGHMVVKAKPYGERWEGKRGAPYVQTTKDREGIPYPYQGWLDTSIPTLPEILKAAGYGTYMTGKWHLANEKQETWPTQRGFDRFFGHLAGGSDFWKPNGLFRDNDPVEAEGERFYLTDTVSEEAIELLAEHDQQNDEQPFFLYLAYNAPHFPIQCMPEEFNKYRGRFKKGWDKLREEKLVRQKAMGLVPENTKLSPRPQPIPDWESLKSKKQDEMDAIMATYCGMIDRVDQYIGKLVEHLRSTGEMQNTVIFFLSDNGAEAESGPFGQFEFKKLGKYGGGGTKYGRGWATLSNSPCRDYKHFTHQGGVQTPLIVHWPAGIPGNRNGQILNQNGYLPDLVETCLDLGGGQRPKMLKGKAVPTADGVSLVAAMKGSDAPLHSTPVMIEHEGKCVARLGSWKLVKHYNQPWELYDIDHDFSELNDLVADYPEKAAELEKAYNEWAERCGVVDWDHAKDWSVYSNKKPKSNTK</sequence>
<dbReference type="EMBL" id="SJPJ01000001">
    <property type="protein sequence ID" value="TWT85005.1"/>
    <property type="molecule type" value="Genomic_DNA"/>
</dbReference>
<keyword evidence="3" id="KW-0732">Signal</keyword>
<dbReference type="Gene3D" id="3.30.1120.10">
    <property type="match status" value="1"/>
</dbReference>
<evidence type="ECO:0000256" key="1">
    <source>
        <dbReference type="ARBA" id="ARBA00008779"/>
    </source>
</evidence>
<comment type="similarity">
    <text evidence="1">Belongs to the sulfatase family.</text>
</comment>